<proteinExistence type="predicted"/>
<dbReference type="AlphaFoldDB" id="A0A1G6WRV0"/>
<organism evidence="1 2">
    <name type="scientific">Actinokineospora iranica</name>
    <dbReference type="NCBI Taxonomy" id="1271860"/>
    <lineage>
        <taxon>Bacteria</taxon>
        <taxon>Bacillati</taxon>
        <taxon>Actinomycetota</taxon>
        <taxon>Actinomycetes</taxon>
        <taxon>Pseudonocardiales</taxon>
        <taxon>Pseudonocardiaceae</taxon>
        <taxon>Actinokineospora</taxon>
    </lineage>
</organism>
<accession>A0A1G6WRV0</accession>
<dbReference type="Proteomes" id="UP000199501">
    <property type="component" value="Unassembled WGS sequence"/>
</dbReference>
<evidence type="ECO:0000313" key="1">
    <source>
        <dbReference type="EMBL" id="SDD68670.1"/>
    </source>
</evidence>
<dbReference type="RefSeq" id="WP_175483038.1">
    <property type="nucleotide sequence ID" value="NZ_FMZZ01000015.1"/>
</dbReference>
<dbReference type="STRING" id="1271860.SAMN05216174_115146"/>
<name>A0A1G6WRV0_9PSEU</name>
<protein>
    <submittedName>
        <fullName evidence="1">Uncharacterized protein</fullName>
    </submittedName>
</protein>
<reference evidence="2" key="1">
    <citation type="submission" date="2016-10" db="EMBL/GenBank/DDBJ databases">
        <authorList>
            <person name="Varghese N."/>
            <person name="Submissions S."/>
        </authorList>
    </citation>
    <scope>NUCLEOTIDE SEQUENCE [LARGE SCALE GENOMIC DNA]</scope>
    <source>
        <strain evidence="2">IBRC-M 10403</strain>
    </source>
</reference>
<sequence>MAVNESHEPPTSFGARFGTEFVEQHRQRFGNRPGEDRQLTYAMGDAASSTVVVVMINSSRCRQNRGLGCVLVRI</sequence>
<keyword evidence="2" id="KW-1185">Reference proteome</keyword>
<dbReference type="EMBL" id="FMZZ01000015">
    <property type="protein sequence ID" value="SDD68670.1"/>
    <property type="molecule type" value="Genomic_DNA"/>
</dbReference>
<gene>
    <name evidence="1" type="ORF">SAMN05216174_115146</name>
</gene>
<evidence type="ECO:0000313" key="2">
    <source>
        <dbReference type="Proteomes" id="UP000199501"/>
    </source>
</evidence>